<dbReference type="Pfam" id="PF10087">
    <property type="entry name" value="DUF2325"/>
    <property type="match status" value="1"/>
</dbReference>
<evidence type="ECO:0000313" key="2">
    <source>
        <dbReference type="EMBL" id="EOR24690.1"/>
    </source>
</evidence>
<dbReference type="RefSeq" id="WP_016207721.1">
    <property type="nucleotide sequence ID" value="NZ_ASRV01000144.1"/>
</dbReference>
<dbReference type="PATRIC" id="fig|1202534.3.peg.2372"/>
<comment type="caution">
    <text evidence="2">The sequence shown here is derived from an EMBL/GenBank/DDBJ whole genome shotgun (WGS) entry which is preliminary data.</text>
</comment>
<keyword evidence="3" id="KW-1185">Reference proteome</keyword>
<accession>R9C6R0</accession>
<dbReference type="InterPro" id="IPR016772">
    <property type="entry name" value="UCP020408"/>
</dbReference>
<organism evidence="2 3">
    <name type="scientific">Clostridium sartagoforme AAU1</name>
    <dbReference type="NCBI Taxonomy" id="1202534"/>
    <lineage>
        <taxon>Bacteria</taxon>
        <taxon>Bacillati</taxon>
        <taxon>Bacillota</taxon>
        <taxon>Clostridia</taxon>
        <taxon>Eubacteriales</taxon>
        <taxon>Clostridiaceae</taxon>
        <taxon>Clostridium</taxon>
    </lineage>
</organism>
<proteinExistence type="inferred from homology"/>
<evidence type="ECO:0000313" key="3">
    <source>
        <dbReference type="Proteomes" id="UP000013988"/>
    </source>
</evidence>
<dbReference type="OrthoDB" id="5396775at2"/>
<protein>
    <recommendedName>
        <fullName evidence="4">DUF2325 domain-containing protein</fullName>
    </recommendedName>
</protein>
<dbReference type="AlphaFoldDB" id="R9C6R0"/>
<reference evidence="2 3" key="1">
    <citation type="submission" date="2013-03" db="EMBL/GenBank/DDBJ databases">
        <title>Whole genome shotgun sequencing of Clostridium sartagoforme AAU1.</title>
        <authorList>
            <person name="Joshi C.G."/>
            <person name="Duggirala S.M."/>
            <person name="Nathani N.M."/>
            <person name="Bhatt V.D."/>
            <person name="Patel A.K."/>
            <person name="Pandya P.R."/>
            <person name="KaPatel J.A."/>
        </authorList>
    </citation>
    <scope>NUCLEOTIDE SEQUENCE [LARGE SCALE GENOMIC DNA]</scope>
    <source>
        <strain evidence="2 3">AAU1</strain>
    </source>
</reference>
<evidence type="ECO:0000256" key="1">
    <source>
        <dbReference type="ARBA" id="ARBA00007189"/>
    </source>
</evidence>
<gene>
    <name evidence="2" type="ORF">A500_11969</name>
</gene>
<sequence length="92" mass="10508">MSIVVVGGHDRMSREYLDVCKKYNCKAKIFTQMKAGLNDKIGSPDVIILFTNVVSHKMVRKAKKEADRKNIKIINNHNSTVHSLEEIIRNII</sequence>
<name>R9C6R0_9CLOT</name>
<dbReference type="EMBL" id="ASRV01000144">
    <property type="protein sequence ID" value="EOR24690.1"/>
    <property type="molecule type" value="Genomic_DNA"/>
</dbReference>
<evidence type="ECO:0008006" key="4">
    <source>
        <dbReference type="Google" id="ProtNLM"/>
    </source>
</evidence>
<comment type="similarity">
    <text evidence="1">Belongs to the UPF0751 family.</text>
</comment>
<dbReference type="Proteomes" id="UP000013988">
    <property type="component" value="Unassembled WGS sequence"/>
</dbReference>